<evidence type="ECO:0000256" key="6">
    <source>
        <dbReference type="ARBA" id="ARBA00023065"/>
    </source>
</evidence>
<dbReference type="InterPro" id="IPR027469">
    <property type="entry name" value="Cation_efflux_TMD_sf"/>
</dbReference>
<dbReference type="GO" id="GO:0012505">
    <property type="term" value="C:endomembrane system"/>
    <property type="evidence" value="ECO:0007669"/>
    <property type="project" value="UniProtKB-SubCell"/>
</dbReference>
<dbReference type="InterPro" id="IPR036837">
    <property type="entry name" value="Cation_efflux_CTD_sf"/>
</dbReference>
<dbReference type="PANTHER" id="PTHR43840">
    <property type="entry name" value="MITOCHONDRIAL METAL TRANSPORTER 1-RELATED"/>
    <property type="match status" value="1"/>
</dbReference>
<evidence type="ECO:0000256" key="5">
    <source>
        <dbReference type="ARBA" id="ARBA00022989"/>
    </source>
</evidence>
<evidence type="ECO:0000256" key="8">
    <source>
        <dbReference type="SAM" id="Phobius"/>
    </source>
</evidence>
<dbReference type="InterPro" id="IPR058533">
    <property type="entry name" value="Cation_efflux_TM"/>
</dbReference>
<evidence type="ECO:0000256" key="7">
    <source>
        <dbReference type="ARBA" id="ARBA00023136"/>
    </source>
</evidence>
<dbReference type="SUPFAM" id="SSF161111">
    <property type="entry name" value="Cation efflux protein transmembrane domain-like"/>
    <property type="match status" value="2"/>
</dbReference>
<dbReference type="NCBIfam" id="TIGR01297">
    <property type="entry name" value="CDF"/>
    <property type="match status" value="2"/>
</dbReference>
<dbReference type="InterPro" id="IPR027470">
    <property type="entry name" value="Cation_efflux_CTD"/>
</dbReference>
<dbReference type="Proteomes" id="UP000657918">
    <property type="component" value="Unassembled WGS sequence"/>
</dbReference>
<feature type="transmembrane region" description="Helical" evidence="8">
    <location>
        <begin position="316"/>
        <end position="337"/>
    </location>
</feature>
<dbReference type="EMBL" id="JADGMS010000010">
    <property type="protein sequence ID" value="KAF9674476.1"/>
    <property type="molecule type" value="Genomic_DNA"/>
</dbReference>
<keyword evidence="6" id="KW-0406">Ion transport</keyword>
<dbReference type="Pfam" id="PF01545">
    <property type="entry name" value="Cation_efflux"/>
    <property type="match status" value="2"/>
</dbReference>
<evidence type="ECO:0000256" key="2">
    <source>
        <dbReference type="ARBA" id="ARBA00008873"/>
    </source>
</evidence>
<dbReference type="GO" id="GO:0008324">
    <property type="term" value="F:monoatomic cation transmembrane transporter activity"/>
    <property type="evidence" value="ECO:0007669"/>
    <property type="project" value="InterPro"/>
</dbReference>
<evidence type="ECO:0000256" key="4">
    <source>
        <dbReference type="ARBA" id="ARBA00022692"/>
    </source>
</evidence>
<evidence type="ECO:0000313" key="11">
    <source>
        <dbReference type="EMBL" id="KAF9674476.1"/>
    </source>
</evidence>
<comment type="subcellular location">
    <subcellularLocation>
        <location evidence="1">Endomembrane system</location>
        <topology evidence="1">Multi-pass membrane protein</topology>
    </subcellularLocation>
</comment>
<dbReference type="GO" id="GO:0016020">
    <property type="term" value="C:membrane"/>
    <property type="evidence" value="ECO:0007669"/>
    <property type="project" value="InterPro"/>
</dbReference>
<accession>A0A835JSU3</accession>
<sequence>MAEIVEDRVHFRKIEKEVEATCSSAFAYNKEAVWEIFERVESAQVTAINIFIFLFWEESYMEGDHSGRKKKATGDYSAEVLPSAISSAVEEDPLPWRLSLDSFRIKKQDTDHSRQTWSSFLHPSSRCEDEAKATVFMARKSGGGGADYITEDDNTQLLPPSASWRLDIDKFRLPQESHEHRSHDGASSFSLDRLLPTSRKQRKVSEYYKKQERLLEGYNEMEAMTESGCFPGKQTEDELKQLAKSERLAVNISNAANLLLFTAKVYASIESKSLAVIASTLDSLLDLLSGFILWFTSYAMKKPNHYHHYPIGKKRMQPVGIIVFASIMATLGLQILLESGRQLIAKRGPSMNKGQEKWMIAIMASVTVVKFVLMLYCRRFKNEIVRAYAKDHLFDVVTNSVGLTTAVLAVRYYWWIDPTGAIIIALYTINTWARTVVENVWSLIGRTAPPEFLAKLTYLVWNHHKEIKHIDTVRAYTFGNYYFVEVDIVLPGDMVLNRAHNIGEALQEKLEQLPEVERAFISSFLIGRNTRARSSCEEETKATVVMARKSGGADSITEDDNTQLLPPSASWRLDIDKFRLPQENHKHRSHDGSFSLDRLLHTSRKQRKVSAYYKKQERLLEGYNEMEAMTESGCFPGKPTEDELKQLAKGERLAVHISNVANLLLFAAKVYASMESKSLAVIASTLDSLLDLLSGFILWFTSHAMKKPNHYHHYPIGKKRMQPVGIIVFASIMATLGLQILLESGRQLIAKKGPEMNKGQEKWMITIMVSVTVVKFVLMLYCRRFKNEIVRAYAQDHLFDVVTNSVGLITAVLAVRYYWWIDPTGAIIIALYTINTWARTVIENVWSLIGRTAPPEFLAKLTYLIWNHHKEIKQIDTVRAYTFGNHYFVEVDIVLPGDMVLNQAHNIGEDLQEKLEQLPEVERAFVHIDFEFSHRPEHKSKV</sequence>
<evidence type="ECO:0000256" key="3">
    <source>
        <dbReference type="ARBA" id="ARBA00022448"/>
    </source>
</evidence>
<proteinExistence type="inferred from homology"/>
<reference evidence="11 12" key="1">
    <citation type="submission" date="2020-10" db="EMBL/GenBank/DDBJ databases">
        <title>Plant Genome Project.</title>
        <authorList>
            <person name="Zhang R.-G."/>
        </authorList>
    </citation>
    <scope>NUCLEOTIDE SEQUENCE [LARGE SCALE GENOMIC DNA]</scope>
    <source>
        <strain evidence="11">FAFU-HL-1</strain>
        <tissue evidence="11">Leaf</tissue>
    </source>
</reference>
<dbReference type="AlphaFoldDB" id="A0A835JSU3"/>
<feature type="domain" description="Cation efflux protein cytoplasmic" evidence="10">
    <location>
        <begin position="856"/>
        <end position="929"/>
    </location>
</feature>
<name>A0A835JSU3_9ROSI</name>
<comment type="caution">
    <text evidence="11">The sequence shown here is derived from an EMBL/GenBank/DDBJ whole genome shotgun (WGS) entry which is preliminary data.</text>
</comment>
<dbReference type="PANTHER" id="PTHR43840:SF2">
    <property type="entry name" value="METAL TOLERANCE PROTEIN 9"/>
    <property type="match status" value="1"/>
</dbReference>
<evidence type="ECO:0000259" key="10">
    <source>
        <dbReference type="Pfam" id="PF16916"/>
    </source>
</evidence>
<feature type="transmembrane region" description="Helical" evidence="8">
    <location>
        <begin position="273"/>
        <end position="295"/>
    </location>
</feature>
<organism evidence="11 12">
    <name type="scientific">Salix dunnii</name>
    <dbReference type="NCBI Taxonomy" id="1413687"/>
    <lineage>
        <taxon>Eukaryota</taxon>
        <taxon>Viridiplantae</taxon>
        <taxon>Streptophyta</taxon>
        <taxon>Embryophyta</taxon>
        <taxon>Tracheophyta</taxon>
        <taxon>Spermatophyta</taxon>
        <taxon>Magnoliopsida</taxon>
        <taxon>eudicotyledons</taxon>
        <taxon>Gunneridae</taxon>
        <taxon>Pentapetalae</taxon>
        <taxon>rosids</taxon>
        <taxon>fabids</taxon>
        <taxon>Malpighiales</taxon>
        <taxon>Salicaceae</taxon>
        <taxon>Saliceae</taxon>
        <taxon>Salix</taxon>
    </lineage>
</organism>
<dbReference type="FunFam" id="3.30.70.1350:FF:000001">
    <property type="entry name" value="Metal tolerance protein 11"/>
    <property type="match status" value="2"/>
</dbReference>
<gene>
    <name evidence="11" type="ORF">SADUNF_Sadunf10G0131100</name>
</gene>
<feature type="domain" description="Cation efflux protein transmembrane" evidence="9">
    <location>
        <begin position="252"/>
        <end position="443"/>
    </location>
</feature>
<evidence type="ECO:0000313" key="12">
    <source>
        <dbReference type="Proteomes" id="UP000657918"/>
    </source>
</evidence>
<keyword evidence="3" id="KW-0813">Transport</keyword>
<keyword evidence="12" id="KW-1185">Reference proteome</keyword>
<evidence type="ECO:0000259" key="9">
    <source>
        <dbReference type="Pfam" id="PF01545"/>
    </source>
</evidence>
<dbReference type="Gene3D" id="3.30.70.1350">
    <property type="entry name" value="Cation efflux protein, cytoplasmic domain"/>
    <property type="match status" value="2"/>
</dbReference>
<comment type="similarity">
    <text evidence="2">Belongs to the cation diffusion facilitator (CDF) transporter (TC 2.A.4) family. SLC30A subfamily.</text>
</comment>
<keyword evidence="4 8" id="KW-0812">Transmembrane</keyword>
<protein>
    <recommendedName>
        <fullName evidence="13">Cation efflux protein cytoplasmic domain-containing protein</fullName>
    </recommendedName>
</protein>
<dbReference type="OrthoDB" id="78296at2759"/>
<dbReference type="InterPro" id="IPR050291">
    <property type="entry name" value="CDF_Transporter"/>
</dbReference>
<dbReference type="InterPro" id="IPR002524">
    <property type="entry name" value="Cation_efflux"/>
</dbReference>
<feature type="transmembrane region" description="Helical" evidence="8">
    <location>
        <begin position="801"/>
        <end position="819"/>
    </location>
</feature>
<feature type="transmembrane region" description="Helical" evidence="8">
    <location>
        <begin position="721"/>
        <end position="742"/>
    </location>
</feature>
<dbReference type="FunFam" id="1.20.1510.10:FF:000003">
    <property type="entry name" value="Metal tolerance protein 11"/>
    <property type="match status" value="2"/>
</dbReference>
<feature type="transmembrane region" description="Helical" evidence="8">
    <location>
        <begin position="357"/>
        <end position="377"/>
    </location>
</feature>
<feature type="transmembrane region" description="Helical" evidence="8">
    <location>
        <begin position="762"/>
        <end position="781"/>
    </location>
</feature>
<dbReference type="SUPFAM" id="SSF160240">
    <property type="entry name" value="Cation efflux protein cytoplasmic domain-like"/>
    <property type="match status" value="2"/>
</dbReference>
<evidence type="ECO:0000256" key="1">
    <source>
        <dbReference type="ARBA" id="ARBA00004127"/>
    </source>
</evidence>
<dbReference type="Gene3D" id="1.20.1510.10">
    <property type="entry name" value="Cation efflux protein transmembrane domain"/>
    <property type="match status" value="2"/>
</dbReference>
<feature type="domain" description="Cation efflux protein transmembrane" evidence="9">
    <location>
        <begin position="656"/>
        <end position="848"/>
    </location>
</feature>
<keyword evidence="7 8" id="KW-0472">Membrane</keyword>
<feature type="transmembrane region" description="Helical" evidence="8">
    <location>
        <begin position="678"/>
        <end position="700"/>
    </location>
</feature>
<keyword evidence="5 8" id="KW-1133">Transmembrane helix</keyword>
<feature type="domain" description="Cation efflux protein cytoplasmic" evidence="10">
    <location>
        <begin position="454"/>
        <end position="513"/>
    </location>
</feature>
<dbReference type="Pfam" id="PF16916">
    <property type="entry name" value="ZT_dimer"/>
    <property type="match status" value="2"/>
</dbReference>
<evidence type="ECO:0008006" key="13">
    <source>
        <dbReference type="Google" id="ProtNLM"/>
    </source>
</evidence>